<dbReference type="Pfam" id="PF00300">
    <property type="entry name" value="His_Phos_1"/>
    <property type="match status" value="1"/>
</dbReference>
<dbReference type="GO" id="GO:0005737">
    <property type="term" value="C:cytoplasm"/>
    <property type="evidence" value="ECO:0007669"/>
    <property type="project" value="TreeGrafter"/>
</dbReference>
<gene>
    <name evidence="3" type="primary">gpmA_3</name>
    <name evidence="3" type="ORF">NCTC12092_00702</name>
</gene>
<proteinExistence type="predicted"/>
<dbReference type="EMBL" id="UHFF01000002">
    <property type="protein sequence ID" value="SUN45845.1"/>
    <property type="molecule type" value="Genomic_DNA"/>
</dbReference>
<evidence type="ECO:0000256" key="1">
    <source>
        <dbReference type="PIRSR" id="PIRSR613078-1"/>
    </source>
</evidence>
<feature type="binding site" evidence="2">
    <location>
        <begin position="7"/>
        <end position="14"/>
    </location>
    <ligand>
        <name>substrate</name>
    </ligand>
</feature>
<evidence type="ECO:0000313" key="4">
    <source>
        <dbReference type="Proteomes" id="UP000254461"/>
    </source>
</evidence>
<dbReference type="PANTHER" id="PTHR48100">
    <property type="entry name" value="BROAD-SPECIFICITY PHOSPHATASE YOR283W-RELATED"/>
    <property type="match status" value="1"/>
</dbReference>
<dbReference type="EC" id="5.4.2.-" evidence="3"/>
<dbReference type="SUPFAM" id="SSF53254">
    <property type="entry name" value="Phosphoglycerate mutase-like"/>
    <property type="match status" value="1"/>
</dbReference>
<dbReference type="RefSeq" id="WP_115250801.1">
    <property type="nucleotide sequence ID" value="NZ_UHFF01000002.1"/>
</dbReference>
<dbReference type="InterPro" id="IPR050275">
    <property type="entry name" value="PGM_Phosphatase"/>
</dbReference>
<dbReference type="GO" id="GO:0016791">
    <property type="term" value="F:phosphatase activity"/>
    <property type="evidence" value="ECO:0007669"/>
    <property type="project" value="TreeGrafter"/>
</dbReference>
<dbReference type="PANTHER" id="PTHR48100:SF1">
    <property type="entry name" value="HISTIDINE PHOSPHATASE FAMILY PROTEIN-RELATED"/>
    <property type="match status" value="1"/>
</dbReference>
<evidence type="ECO:0000313" key="3">
    <source>
        <dbReference type="EMBL" id="SUN45845.1"/>
    </source>
</evidence>
<dbReference type="AlphaFoldDB" id="A0A380JR01"/>
<reference evidence="3 4" key="1">
    <citation type="submission" date="2018-06" db="EMBL/GenBank/DDBJ databases">
        <authorList>
            <consortium name="Pathogen Informatics"/>
            <person name="Doyle S."/>
        </authorList>
    </citation>
    <scope>NUCLEOTIDE SEQUENCE [LARGE SCALE GENOMIC DNA]</scope>
    <source>
        <strain evidence="3 4">NCTC12092</strain>
    </source>
</reference>
<feature type="binding site" evidence="2">
    <location>
        <position position="58"/>
    </location>
    <ligand>
        <name>substrate</name>
    </ligand>
</feature>
<dbReference type="CDD" id="cd07067">
    <property type="entry name" value="HP_PGM_like"/>
    <property type="match status" value="1"/>
</dbReference>
<dbReference type="Gene3D" id="3.40.50.1240">
    <property type="entry name" value="Phosphoglycerate mutase-like"/>
    <property type="match status" value="1"/>
</dbReference>
<dbReference type="SMART" id="SM00855">
    <property type="entry name" value="PGAM"/>
    <property type="match status" value="1"/>
</dbReference>
<name>A0A380JR01_9STRE</name>
<accession>A0A380JR01</accession>
<organism evidence="3 4">
    <name type="scientific">Streptococcus equi subsp. equi</name>
    <dbReference type="NCBI Taxonomy" id="148942"/>
    <lineage>
        <taxon>Bacteria</taxon>
        <taxon>Bacillati</taxon>
        <taxon>Bacillota</taxon>
        <taxon>Bacilli</taxon>
        <taxon>Lactobacillales</taxon>
        <taxon>Streptococcaceae</taxon>
        <taxon>Streptococcus</taxon>
    </lineage>
</organism>
<protein>
    <submittedName>
        <fullName evidence="3">Phosphoglycerate mutase family protein</fullName>
        <ecNumber evidence="3">5.4.2.-</ecNumber>
    </submittedName>
</protein>
<dbReference type="InterPro" id="IPR029033">
    <property type="entry name" value="His_PPase_superfam"/>
</dbReference>
<keyword evidence="3" id="KW-0413">Isomerase</keyword>
<dbReference type="GO" id="GO:0016853">
    <property type="term" value="F:isomerase activity"/>
    <property type="evidence" value="ECO:0007669"/>
    <property type="project" value="UniProtKB-KW"/>
</dbReference>
<feature type="active site" description="Tele-phosphohistidine intermediate" evidence="1">
    <location>
        <position position="8"/>
    </location>
</feature>
<sequence>MKLYFVRHGKTLWNLEGRFQGANGDSPLLESSKDDLRQLARELRDISFDAIYSSDLKRAVDTARIIVDEANCKTDISYTKQLREWNLGTLEGTKIATVSAIYPSQMSAFYHNLAQFKPSQFKAESLYETTQRLYQLIKTLENKIYQHVLMVGHGAHLTASIRALLGFEPAMLRAQGGLDNASLTIIETLDFKHFHCLRWNDTSFLQKKTTRVTP</sequence>
<evidence type="ECO:0000256" key="2">
    <source>
        <dbReference type="PIRSR" id="PIRSR613078-2"/>
    </source>
</evidence>
<dbReference type="Proteomes" id="UP000254461">
    <property type="component" value="Unassembled WGS sequence"/>
</dbReference>
<feature type="active site" description="Proton donor/acceptor" evidence="1">
    <location>
        <position position="84"/>
    </location>
</feature>
<dbReference type="InterPro" id="IPR013078">
    <property type="entry name" value="His_Pase_superF_clade-1"/>
</dbReference>